<protein>
    <submittedName>
        <fullName evidence="1">Uncharacterized protein</fullName>
    </submittedName>
</protein>
<dbReference type="RefSeq" id="WP_380517065.1">
    <property type="nucleotide sequence ID" value="NZ_JBHEZX010000021.1"/>
</dbReference>
<name>A0ABV6VK22_9ACTN</name>
<accession>A0ABV6VK22</accession>
<dbReference type="Proteomes" id="UP001592582">
    <property type="component" value="Unassembled WGS sequence"/>
</dbReference>
<gene>
    <name evidence="1" type="ORF">ACEZDG_32990</name>
</gene>
<sequence>MDEFAEQVIARIRAARRALGEAAGSPDSFAVQETLDELEDALRCARDGGVEVPPVGGDDEAMKR</sequence>
<evidence type="ECO:0000313" key="1">
    <source>
        <dbReference type="EMBL" id="MFC1414089.1"/>
    </source>
</evidence>
<keyword evidence="2" id="KW-1185">Reference proteome</keyword>
<proteinExistence type="predicted"/>
<reference evidence="1 2" key="1">
    <citation type="submission" date="2024-09" db="EMBL/GenBank/DDBJ databases">
        <authorList>
            <person name="Lee S.D."/>
        </authorList>
    </citation>
    <scope>NUCLEOTIDE SEQUENCE [LARGE SCALE GENOMIC DNA]</scope>
    <source>
        <strain evidence="1 2">N1-1</strain>
    </source>
</reference>
<evidence type="ECO:0000313" key="2">
    <source>
        <dbReference type="Proteomes" id="UP001592582"/>
    </source>
</evidence>
<organism evidence="1 2">
    <name type="scientific">Streptacidiphilus alkalitolerans</name>
    <dbReference type="NCBI Taxonomy" id="3342712"/>
    <lineage>
        <taxon>Bacteria</taxon>
        <taxon>Bacillati</taxon>
        <taxon>Actinomycetota</taxon>
        <taxon>Actinomycetes</taxon>
        <taxon>Kitasatosporales</taxon>
        <taxon>Streptomycetaceae</taxon>
        <taxon>Streptacidiphilus</taxon>
    </lineage>
</organism>
<dbReference type="EMBL" id="JBHEZX010000021">
    <property type="protein sequence ID" value="MFC1414089.1"/>
    <property type="molecule type" value="Genomic_DNA"/>
</dbReference>
<comment type="caution">
    <text evidence="1">The sequence shown here is derived from an EMBL/GenBank/DDBJ whole genome shotgun (WGS) entry which is preliminary data.</text>
</comment>